<feature type="coiled-coil region" evidence="1">
    <location>
        <begin position="353"/>
        <end position="380"/>
    </location>
</feature>
<dbReference type="AlphaFoldDB" id="A0A1I0R4T0"/>
<keyword evidence="1" id="KW-0175">Coiled coil</keyword>
<organism evidence="2 3">
    <name type="scientific">Halobacterium jilantaiense</name>
    <dbReference type="NCBI Taxonomy" id="355548"/>
    <lineage>
        <taxon>Archaea</taxon>
        <taxon>Methanobacteriati</taxon>
        <taxon>Methanobacteriota</taxon>
        <taxon>Stenosarchaea group</taxon>
        <taxon>Halobacteria</taxon>
        <taxon>Halobacteriales</taxon>
        <taxon>Halobacteriaceae</taxon>
        <taxon>Halobacterium</taxon>
    </lineage>
</organism>
<dbReference type="OrthoDB" id="238071at2157"/>
<dbReference type="RefSeq" id="WP_089670506.1">
    <property type="nucleotide sequence ID" value="NZ_FOJA01000002.1"/>
</dbReference>
<dbReference type="Proteomes" id="UP000198518">
    <property type="component" value="Unassembled WGS sequence"/>
</dbReference>
<gene>
    <name evidence="2" type="ORF">SAMN04487945_3113</name>
</gene>
<evidence type="ECO:0000256" key="1">
    <source>
        <dbReference type="SAM" id="Coils"/>
    </source>
</evidence>
<protein>
    <submittedName>
        <fullName evidence="2">Uncharacterized protein</fullName>
    </submittedName>
</protein>
<evidence type="ECO:0000313" key="3">
    <source>
        <dbReference type="Proteomes" id="UP000198518"/>
    </source>
</evidence>
<keyword evidence="3" id="KW-1185">Reference proteome</keyword>
<evidence type="ECO:0000313" key="2">
    <source>
        <dbReference type="EMBL" id="SEW34999.1"/>
    </source>
</evidence>
<name>A0A1I0R4T0_9EURY</name>
<reference evidence="2 3" key="1">
    <citation type="submission" date="2016-10" db="EMBL/GenBank/DDBJ databases">
        <authorList>
            <person name="de Groot N.N."/>
        </authorList>
    </citation>
    <scope>NUCLEOTIDE SEQUENCE [LARGE SCALE GENOMIC DNA]</scope>
    <source>
        <strain evidence="2 3">CGMCC 1.5337</strain>
    </source>
</reference>
<proteinExistence type="predicted"/>
<dbReference type="EMBL" id="FOJA01000002">
    <property type="protein sequence ID" value="SEW34999.1"/>
    <property type="molecule type" value="Genomic_DNA"/>
</dbReference>
<sequence>MKDPESRTIFAGVDGRTDTELPEWYRQRRGNAEIVTFAEAIRELPQAVETTVAYQNPYTDEWVETERFNALVEPSRARSQAQKSDDETDPLFHIPTDSYSIINPVDVYGPLEEVLREETIDGTPLGEVMFGEIRRYRGGGEVHMDIMFDGLEVRLPGRSDPITMGVTSGYDFFGEHAVYVEGFAQDGYCSNTMRSLTDKEVIKHVGDVRNFRTWWEELLAQVELVADDLFEFIRDAQDIDLDFSELPFTVTEFYTLLGFPEYLAERAAGDAEANAASPFEIDMWTLHSGATYALTHFFQGKEGASLDQYVRIANDILFNPEGTIERVEQAYEEQLEGDGDDGSQASLAGERALASIERVSDDLQEKVGQFEEREDALRERFQEAMG</sequence>
<accession>A0A1I0R4T0</accession>